<dbReference type="CDD" id="cd20175">
    <property type="entry name" value="ThyX"/>
    <property type="match status" value="1"/>
</dbReference>
<organism evidence="1">
    <name type="scientific">virus sp. ctiha2</name>
    <dbReference type="NCBI Taxonomy" id="2827299"/>
    <lineage>
        <taxon>Viruses</taxon>
    </lineage>
</organism>
<dbReference type="InterPro" id="IPR036098">
    <property type="entry name" value="Thymidylate_synthase_ThyX_sf"/>
</dbReference>
<dbReference type="Gene3D" id="3.30.1360.170">
    <property type="match status" value="1"/>
</dbReference>
<dbReference type="PROSITE" id="PS51331">
    <property type="entry name" value="THYX"/>
    <property type="match status" value="1"/>
</dbReference>
<name>A0A8S5RG25_9VIRU</name>
<sequence>MGIITILPETTKNPITLMGQRAGVCWGANVSDNEKNYKRGLDCIKSGHGRVMEYVNVEMIINGYSAKVLREYYTHIGGAPTRLQASTRYINYSKGDGFTYTTPSSIDKNGYYPVWKALMDTINRTIKTMIDNGVPVEDATMALPLAYSSKMVDKRNLRNLVDMSRQRMCSRAYWEYRELFRDICNALRGYSDEWKWIVDNLFHAKCDEVGYCTEAKSCGRKPERKM</sequence>
<dbReference type="InterPro" id="IPR003669">
    <property type="entry name" value="Thymidylate_synthase_ThyX"/>
</dbReference>
<reference evidence="1" key="1">
    <citation type="journal article" date="2021" name="Proc. Natl. Acad. Sci. U.S.A.">
        <title>A Catalog of Tens of Thousands of Viruses from Human Metagenomes Reveals Hidden Associations with Chronic Diseases.</title>
        <authorList>
            <person name="Tisza M.J."/>
            <person name="Buck C.B."/>
        </authorList>
    </citation>
    <scope>NUCLEOTIDE SEQUENCE</scope>
    <source>
        <strain evidence="1">Ctiha2</strain>
    </source>
</reference>
<dbReference type="Pfam" id="PF02511">
    <property type="entry name" value="Thy1"/>
    <property type="match status" value="1"/>
</dbReference>
<dbReference type="GO" id="GO:0006231">
    <property type="term" value="P:dTMP biosynthetic process"/>
    <property type="evidence" value="ECO:0007669"/>
    <property type="project" value="InterPro"/>
</dbReference>
<dbReference type="PANTHER" id="PTHR34934">
    <property type="entry name" value="FLAVIN-DEPENDENT THYMIDYLATE SYNTHASE"/>
    <property type="match status" value="1"/>
</dbReference>
<dbReference type="GO" id="GO:0070402">
    <property type="term" value="F:NADPH binding"/>
    <property type="evidence" value="ECO:0007669"/>
    <property type="project" value="TreeGrafter"/>
</dbReference>
<accession>A0A8S5RG25</accession>
<dbReference type="EMBL" id="BK059104">
    <property type="protein sequence ID" value="DAE30342.1"/>
    <property type="molecule type" value="Genomic_DNA"/>
</dbReference>
<evidence type="ECO:0000313" key="1">
    <source>
        <dbReference type="EMBL" id="DAE30342.1"/>
    </source>
</evidence>
<dbReference type="GO" id="GO:0050660">
    <property type="term" value="F:flavin adenine dinucleotide binding"/>
    <property type="evidence" value="ECO:0007669"/>
    <property type="project" value="InterPro"/>
</dbReference>
<dbReference type="GO" id="GO:0004799">
    <property type="term" value="F:thymidylate synthase activity"/>
    <property type="evidence" value="ECO:0007669"/>
    <property type="project" value="TreeGrafter"/>
</dbReference>
<proteinExistence type="predicted"/>
<dbReference type="SUPFAM" id="SSF69796">
    <property type="entry name" value="Thymidylate synthase-complementing protein Thy1"/>
    <property type="match status" value="1"/>
</dbReference>
<dbReference type="PANTHER" id="PTHR34934:SF1">
    <property type="entry name" value="FLAVIN-DEPENDENT THYMIDYLATE SYNTHASE"/>
    <property type="match status" value="1"/>
</dbReference>
<protein>
    <submittedName>
        <fullName evidence="1">Thymidylate synthase complementing protein</fullName>
    </submittedName>
</protein>
<dbReference type="GO" id="GO:0050797">
    <property type="term" value="F:thymidylate synthase (FAD) activity"/>
    <property type="evidence" value="ECO:0007669"/>
    <property type="project" value="InterPro"/>
</dbReference>